<accession>A0ABU0TDB5</accession>
<proteinExistence type="predicted"/>
<gene>
    <name evidence="1" type="ORF">QE404_000212</name>
</gene>
<organism evidence="1 2">
    <name type="scientific">Chryseobacterium camelliae</name>
    <dbReference type="NCBI Taxonomy" id="1265445"/>
    <lineage>
        <taxon>Bacteria</taxon>
        <taxon>Pseudomonadati</taxon>
        <taxon>Bacteroidota</taxon>
        <taxon>Flavobacteriia</taxon>
        <taxon>Flavobacteriales</taxon>
        <taxon>Weeksellaceae</taxon>
        <taxon>Chryseobacterium group</taxon>
        <taxon>Chryseobacterium</taxon>
    </lineage>
</organism>
<protein>
    <recommendedName>
        <fullName evidence="3">Transposase</fullName>
    </recommendedName>
</protein>
<evidence type="ECO:0008006" key="3">
    <source>
        <dbReference type="Google" id="ProtNLM"/>
    </source>
</evidence>
<dbReference type="EMBL" id="JAUTAL010000001">
    <property type="protein sequence ID" value="MDQ1095065.1"/>
    <property type="molecule type" value="Genomic_DNA"/>
</dbReference>
<keyword evidence="2" id="KW-1185">Reference proteome</keyword>
<sequence length="38" mass="4585">MLYFKDILVNGAFRLFKAMLNFVNNFNIFKESKVVLWI</sequence>
<evidence type="ECO:0000313" key="2">
    <source>
        <dbReference type="Proteomes" id="UP001225072"/>
    </source>
</evidence>
<dbReference type="Proteomes" id="UP001225072">
    <property type="component" value="Unassembled WGS sequence"/>
</dbReference>
<name>A0ABU0TDB5_9FLAO</name>
<reference evidence="1 2" key="1">
    <citation type="submission" date="2023-07" db="EMBL/GenBank/DDBJ databases">
        <title>Functional and genomic diversity of the sorghum phyllosphere microbiome.</title>
        <authorList>
            <person name="Shade A."/>
        </authorList>
    </citation>
    <scope>NUCLEOTIDE SEQUENCE [LARGE SCALE GENOMIC DNA]</scope>
    <source>
        <strain evidence="1 2">SORGH_AS_1064</strain>
    </source>
</reference>
<comment type="caution">
    <text evidence="1">The sequence shown here is derived from an EMBL/GenBank/DDBJ whole genome shotgun (WGS) entry which is preliminary data.</text>
</comment>
<evidence type="ECO:0000313" key="1">
    <source>
        <dbReference type="EMBL" id="MDQ1095065.1"/>
    </source>
</evidence>